<reference evidence="2" key="1">
    <citation type="journal article" date="2019" name="bioRxiv">
        <title>The Genome of the Zebra Mussel, Dreissena polymorpha: A Resource for Invasive Species Research.</title>
        <authorList>
            <person name="McCartney M.A."/>
            <person name="Auch B."/>
            <person name="Kono T."/>
            <person name="Mallez S."/>
            <person name="Zhang Y."/>
            <person name="Obille A."/>
            <person name="Becker A."/>
            <person name="Abrahante J.E."/>
            <person name="Garbe J."/>
            <person name="Badalamenti J.P."/>
            <person name="Herman A."/>
            <person name="Mangelson H."/>
            <person name="Liachko I."/>
            <person name="Sullivan S."/>
            <person name="Sone E.D."/>
            <person name="Koren S."/>
            <person name="Silverstein K.A.T."/>
            <person name="Beckman K.B."/>
            <person name="Gohl D.M."/>
        </authorList>
    </citation>
    <scope>NUCLEOTIDE SEQUENCE</scope>
    <source>
        <strain evidence="2">Duluth1</strain>
        <tissue evidence="2">Whole animal</tissue>
    </source>
</reference>
<feature type="region of interest" description="Disordered" evidence="1">
    <location>
        <begin position="1"/>
        <end position="27"/>
    </location>
</feature>
<feature type="compositionally biased region" description="Basic and acidic residues" evidence="1">
    <location>
        <begin position="18"/>
        <end position="27"/>
    </location>
</feature>
<evidence type="ECO:0000256" key="1">
    <source>
        <dbReference type="SAM" id="MobiDB-lite"/>
    </source>
</evidence>
<protein>
    <submittedName>
        <fullName evidence="2">Uncharacterized protein</fullName>
    </submittedName>
</protein>
<keyword evidence="3" id="KW-1185">Reference proteome</keyword>
<accession>A0A9D4FSP7</accession>
<gene>
    <name evidence="2" type="ORF">DPMN_156647</name>
</gene>
<proteinExistence type="predicted"/>
<dbReference type="EMBL" id="JAIWYP010000007">
    <property type="protein sequence ID" value="KAH3802949.1"/>
    <property type="molecule type" value="Genomic_DNA"/>
</dbReference>
<evidence type="ECO:0000313" key="3">
    <source>
        <dbReference type="Proteomes" id="UP000828390"/>
    </source>
</evidence>
<dbReference type="AlphaFoldDB" id="A0A9D4FSP7"/>
<organism evidence="2 3">
    <name type="scientific">Dreissena polymorpha</name>
    <name type="common">Zebra mussel</name>
    <name type="synonym">Mytilus polymorpha</name>
    <dbReference type="NCBI Taxonomy" id="45954"/>
    <lineage>
        <taxon>Eukaryota</taxon>
        <taxon>Metazoa</taxon>
        <taxon>Spiralia</taxon>
        <taxon>Lophotrochozoa</taxon>
        <taxon>Mollusca</taxon>
        <taxon>Bivalvia</taxon>
        <taxon>Autobranchia</taxon>
        <taxon>Heteroconchia</taxon>
        <taxon>Euheterodonta</taxon>
        <taxon>Imparidentia</taxon>
        <taxon>Neoheterodontei</taxon>
        <taxon>Myida</taxon>
        <taxon>Dreissenoidea</taxon>
        <taxon>Dreissenidae</taxon>
        <taxon>Dreissena</taxon>
    </lineage>
</organism>
<comment type="caution">
    <text evidence="2">The sequence shown here is derived from an EMBL/GenBank/DDBJ whole genome shotgun (WGS) entry which is preliminary data.</text>
</comment>
<evidence type="ECO:0000313" key="2">
    <source>
        <dbReference type="EMBL" id="KAH3802949.1"/>
    </source>
</evidence>
<dbReference type="Proteomes" id="UP000828390">
    <property type="component" value="Unassembled WGS sequence"/>
</dbReference>
<sequence length="70" mass="7872">MADESDEIGKSNRSKQAHGKDIDSEKKLVASTKKGDYNEVESLLNLGVSVDATEYNRQLFYQSENYMTPP</sequence>
<reference evidence="2" key="2">
    <citation type="submission" date="2020-11" db="EMBL/GenBank/DDBJ databases">
        <authorList>
            <person name="McCartney M.A."/>
            <person name="Auch B."/>
            <person name="Kono T."/>
            <person name="Mallez S."/>
            <person name="Becker A."/>
            <person name="Gohl D.M."/>
            <person name="Silverstein K.A.T."/>
            <person name="Koren S."/>
            <person name="Bechman K.B."/>
            <person name="Herman A."/>
            <person name="Abrahante J.E."/>
            <person name="Garbe J."/>
        </authorList>
    </citation>
    <scope>NUCLEOTIDE SEQUENCE</scope>
    <source>
        <strain evidence="2">Duluth1</strain>
        <tissue evidence="2">Whole animal</tissue>
    </source>
</reference>
<name>A0A9D4FSP7_DREPO</name>